<name>A0A7M2Z267_9ACTN</name>
<evidence type="ECO:0000313" key="2">
    <source>
        <dbReference type="EMBL" id="RDI75793.1"/>
    </source>
</evidence>
<reference evidence="2 3" key="1">
    <citation type="submission" date="2018-07" db="EMBL/GenBank/DDBJ databases">
        <title>High-quality-draft genome sequence of Gaiella occulta.</title>
        <authorList>
            <person name="Severino R."/>
            <person name="Froufe H.J.C."/>
            <person name="Rainey F.A."/>
            <person name="Barroso C."/>
            <person name="Albuquerque L."/>
            <person name="Lobo-Da-Cunha A."/>
            <person name="Da Costa M.S."/>
            <person name="Egas C."/>
        </authorList>
    </citation>
    <scope>NUCLEOTIDE SEQUENCE [LARGE SCALE GENOMIC DNA]</scope>
    <source>
        <strain evidence="2 3">F2-233</strain>
    </source>
</reference>
<dbReference type="Gene3D" id="1.20.58.220">
    <property type="entry name" value="Phosphate transport system protein phou homolog 2, domain 2"/>
    <property type="match status" value="1"/>
</dbReference>
<dbReference type="InterPro" id="IPR052912">
    <property type="entry name" value="UPF0111_domain"/>
</dbReference>
<evidence type="ECO:0000313" key="3">
    <source>
        <dbReference type="Proteomes" id="UP000254134"/>
    </source>
</evidence>
<dbReference type="PANTHER" id="PTHR37298">
    <property type="entry name" value="UPF0111 PROTEIN YKAA"/>
    <property type="match status" value="1"/>
</dbReference>
<comment type="caution">
    <text evidence="2">The sequence shown here is derived from an EMBL/GenBank/DDBJ whole genome shotgun (WGS) entry which is preliminary data.</text>
</comment>
<dbReference type="EMBL" id="QQZY01000001">
    <property type="protein sequence ID" value="RDI75793.1"/>
    <property type="molecule type" value="Genomic_DNA"/>
</dbReference>
<dbReference type="InterPro" id="IPR018445">
    <property type="entry name" value="Put_Phosphate_transp_reg"/>
</dbReference>
<reference evidence="3" key="2">
    <citation type="journal article" date="2019" name="MicrobiologyOpen">
        <title>High-quality draft genome sequence of Gaiella occulta isolated from a 150 meter deep mineral water borehole and comparison with the genome sequences of other deep-branching lineages of the phylum Actinobacteria.</title>
        <authorList>
            <person name="Severino R."/>
            <person name="Froufe H.J.C."/>
            <person name="Barroso C."/>
            <person name="Albuquerque L."/>
            <person name="Lobo-da-Cunha A."/>
            <person name="da Costa M.S."/>
            <person name="Egas C."/>
        </authorList>
    </citation>
    <scope>NUCLEOTIDE SEQUENCE [LARGE SCALE GENOMIC DNA]</scope>
    <source>
        <strain evidence="3">F2-233</strain>
    </source>
</reference>
<gene>
    <name evidence="2" type="ORF">Gocc_0212</name>
</gene>
<dbReference type="OrthoDB" id="9797568at2"/>
<dbReference type="RefSeq" id="WP_114794681.1">
    <property type="nucleotide sequence ID" value="NZ_QQZY01000001.1"/>
</dbReference>
<dbReference type="AlphaFoldDB" id="A0A7M2Z267"/>
<sequence>MKISLTPRTGEFFVLFARAGENALEVARLVERRFREHPNSGITQEQVKAAETAGDGVTRDLITLLNTQYLTPFDRDDIYMLATEIDDVVDYLEEASDLLGLYGVEMPTRHAVEQCQILVKAVEQLATACENLKGMRGVQQALIEVKLLEDRGDRVLRDALASLFRDERIDPLIVIRWKDIYEALERALDACETAANVIANIVVKNA</sequence>
<comment type="similarity">
    <text evidence="1">Belongs to the UPF0111 family.</text>
</comment>
<protein>
    <submittedName>
        <fullName evidence="2">PhoU-like Phosphate transport regulator</fullName>
    </submittedName>
</protein>
<dbReference type="InterPro" id="IPR038078">
    <property type="entry name" value="PhoU-like_sf"/>
</dbReference>
<organism evidence="2 3">
    <name type="scientific">Gaiella occulta</name>
    <dbReference type="NCBI Taxonomy" id="1002870"/>
    <lineage>
        <taxon>Bacteria</taxon>
        <taxon>Bacillati</taxon>
        <taxon>Actinomycetota</taxon>
        <taxon>Thermoleophilia</taxon>
        <taxon>Gaiellales</taxon>
        <taxon>Gaiellaceae</taxon>
        <taxon>Gaiella</taxon>
    </lineage>
</organism>
<dbReference type="PANTHER" id="PTHR37298:SF1">
    <property type="entry name" value="UPF0111 PROTEIN YKAA"/>
    <property type="match status" value="1"/>
</dbReference>
<proteinExistence type="inferred from homology"/>
<accession>A0A7M2Z267</accession>
<dbReference type="Pfam" id="PF01865">
    <property type="entry name" value="PhoU_div"/>
    <property type="match status" value="1"/>
</dbReference>
<dbReference type="Proteomes" id="UP000254134">
    <property type="component" value="Unassembled WGS sequence"/>
</dbReference>
<keyword evidence="3" id="KW-1185">Reference proteome</keyword>
<evidence type="ECO:0000256" key="1">
    <source>
        <dbReference type="ARBA" id="ARBA00008591"/>
    </source>
</evidence>